<organism evidence="2 3">
    <name type="scientific">Halorubrum lacusprofundi (strain ATCC 49239 / DSM 5036 / JCM 8891 / ACAM 34)</name>
    <dbReference type="NCBI Taxonomy" id="416348"/>
    <lineage>
        <taxon>Archaea</taxon>
        <taxon>Methanobacteriati</taxon>
        <taxon>Methanobacteriota</taxon>
        <taxon>Stenosarchaea group</taxon>
        <taxon>Halobacteria</taxon>
        <taxon>Halobacteriales</taxon>
        <taxon>Haloferacaceae</taxon>
        <taxon>Halorubrum</taxon>
    </lineage>
</organism>
<name>B9LUL8_HALLT</name>
<dbReference type="EMBL" id="CP001365">
    <property type="protein sequence ID" value="ACM56375.1"/>
    <property type="molecule type" value="Genomic_DNA"/>
</dbReference>
<gene>
    <name evidence="2" type="ordered locus">Hlac_0775</name>
</gene>
<evidence type="ECO:0000256" key="1">
    <source>
        <dbReference type="SAM" id="MobiDB-lite"/>
    </source>
</evidence>
<proteinExistence type="predicted"/>
<accession>B9LUL8</accession>
<evidence type="ECO:0000313" key="2">
    <source>
        <dbReference type="EMBL" id="ACM56375.1"/>
    </source>
</evidence>
<dbReference type="Proteomes" id="UP000000740">
    <property type="component" value="Chromosome 1"/>
</dbReference>
<feature type="region of interest" description="Disordered" evidence="1">
    <location>
        <begin position="1"/>
        <end position="25"/>
    </location>
</feature>
<dbReference type="AlphaFoldDB" id="B9LUL8"/>
<reference evidence="2 3" key="1">
    <citation type="journal article" date="2016" name="Stand. Genomic Sci.">
        <title>Complete genome sequence of the Antarctic Halorubrum lacusprofundi type strain ACAM 34.</title>
        <authorList>
            <person name="Anderson I.J."/>
            <person name="DasSarma P."/>
            <person name="Lucas S."/>
            <person name="Copeland A."/>
            <person name="Lapidus A."/>
            <person name="Del Rio T.G."/>
            <person name="Tice H."/>
            <person name="Dalin E."/>
            <person name="Bruce D.C."/>
            <person name="Goodwin L."/>
            <person name="Pitluck S."/>
            <person name="Sims D."/>
            <person name="Brettin T.S."/>
            <person name="Detter J.C."/>
            <person name="Han C.S."/>
            <person name="Larimer F."/>
            <person name="Hauser L."/>
            <person name="Land M."/>
            <person name="Ivanova N."/>
            <person name="Richardson P."/>
            <person name="Cavicchioli R."/>
            <person name="DasSarma S."/>
            <person name="Woese C.R."/>
            <person name="Kyrpides N.C."/>
        </authorList>
    </citation>
    <scope>NUCLEOTIDE SEQUENCE [LARGE SCALE GENOMIC DNA]</scope>
    <source>
        <strain evidence="3">ATCC 49239 / DSM 5036 / JCM 8891 / ACAM 34</strain>
    </source>
</reference>
<dbReference type="KEGG" id="hla:Hlac_0775"/>
<protein>
    <submittedName>
        <fullName evidence="2">Uncharacterized protein</fullName>
    </submittedName>
</protein>
<evidence type="ECO:0000313" key="3">
    <source>
        <dbReference type="Proteomes" id="UP000000740"/>
    </source>
</evidence>
<feature type="compositionally biased region" description="Polar residues" evidence="1">
    <location>
        <begin position="14"/>
        <end position="25"/>
    </location>
</feature>
<sequence length="135" mass="14748">MTARTEVGREDLTHATTTYGEPMPQTLQRRQGELEAPNEDISETRVLAAAEIPGDRLVSINIEATADASYAIDVSAVPEPGADDWFEEEVVYDQADEPDPQDIRDVFELGDRTLRVRVTDSAATGETADVTIQVA</sequence>
<keyword evidence="3" id="KW-1185">Reference proteome</keyword>
<dbReference type="HOGENOM" id="CLU_155664_0_0_2"/>
<feature type="compositionally biased region" description="Basic and acidic residues" evidence="1">
    <location>
        <begin position="1"/>
        <end position="13"/>
    </location>
</feature>